<evidence type="ECO:0000256" key="2">
    <source>
        <dbReference type="ARBA" id="ARBA00022801"/>
    </source>
</evidence>
<keyword evidence="5" id="KW-0812">Transmembrane</keyword>
<organism evidence="7 8">
    <name type="scientific">Rhodotorula graminis (strain WP1)</name>
    <dbReference type="NCBI Taxonomy" id="578459"/>
    <lineage>
        <taxon>Eukaryota</taxon>
        <taxon>Fungi</taxon>
        <taxon>Dikarya</taxon>
        <taxon>Basidiomycota</taxon>
        <taxon>Pucciniomycotina</taxon>
        <taxon>Microbotryomycetes</taxon>
        <taxon>Sporidiobolales</taxon>
        <taxon>Sporidiobolaceae</taxon>
        <taxon>Rhodotorula</taxon>
    </lineage>
</organism>
<evidence type="ECO:0000259" key="6">
    <source>
        <dbReference type="Pfam" id="PF07859"/>
    </source>
</evidence>
<evidence type="ECO:0000256" key="3">
    <source>
        <dbReference type="PROSITE-ProRule" id="PRU10038"/>
    </source>
</evidence>
<dbReference type="STRING" id="578459.A0A194S164"/>
<name>A0A194S164_RHOGW</name>
<dbReference type="PROSITE" id="PS01174">
    <property type="entry name" value="LIPASE_GDXG_SER"/>
    <property type="match status" value="1"/>
</dbReference>
<feature type="compositionally biased region" description="Polar residues" evidence="4">
    <location>
        <begin position="617"/>
        <end position="640"/>
    </location>
</feature>
<keyword evidence="8" id="KW-1185">Reference proteome</keyword>
<gene>
    <name evidence="7" type="ORF">RHOBADRAFT_54112</name>
</gene>
<dbReference type="RefSeq" id="XP_018270318.1">
    <property type="nucleotide sequence ID" value="XM_018417157.1"/>
</dbReference>
<dbReference type="SUPFAM" id="SSF53474">
    <property type="entry name" value="alpha/beta-Hydrolases"/>
    <property type="match status" value="1"/>
</dbReference>
<feature type="region of interest" description="Disordered" evidence="4">
    <location>
        <begin position="554"/>
        <end position="742"/>
    </location>
</feature>
<evidence type="ECO:0000256" key="5">
    <source>
        <dbReference type="SAM" id="Phobius"/>
    </source>
</evidence>
<dbReference type="GO" id="GO:0016787">
    <property type="term" value="F:hydrolase activity"/>
    <property type="evidence" value="ECO:0007669"/>
    <property type="project" value="UniProtKB-KW"/>
</dbReference>
<feature type="compositionally biased region" description="Basic and acidic residues" evidence="4">
    <location>
        <begin position="554"/>
        <end position="568"/>
    </location>
</feature>
<keyword evidence="5" id="KW-0472">Membrane</keyword>
<evidence type="ECO:0000256" key="1">
    <source>
        <dbReference type="ARBA" id="ARBA00010515"/>
    </source>
</evidence>
<dbReference type="Gene3D" id="3.40.50.1820">
    <property type="entry name" value="alpha/beta hydrolase"/>
    <property type="match status" value="1"/>
</dbReference>
<keyword evidence="5" id="KW-1133">Transmembrane helix</keyword>
<feature type="active site" evidence="3">
    <location>
        <position position="221"/>
    </location>
</feature>
<evidence type="ECO:0000313" key="7">
    <source>
        <dbReference type="EMBL" id="KPV74269.1"/>
    </source>
</evidence>
<comment type="similarity">
    <text evidence="1">Belongs to the 'GDXG' lipolytic enzyme family.</text>
</comment>
<dbReference type="GeneID" id="28977605"/>
<sequence length="765" mass="82290">MHSKDSVQLSLKRAAPDQRLSVGLFVRWFALIWLQVFFILPARLFIEFIAFRWFSPVVHHVGRPLFAHFLIKLTQFNVTRGVPAQIRILVNSTRSYALAHATPTFLKAGKGWARKVQVNGTAGWWIGDPQHDQAKADVVVYFIHGGAFLFDSGANSHEFFLSVIQDIKDKHGLDASVFALDYKLPPEYCYPSQLVEALAGYHYLVNNVGISESKVIVAGDSAGGNLAEALLLHLARPADEVKLPEELGATPKQPGGVLLVSPYHNLYSASHSLKTNGTFDLLDSTLAARAAFSYIGAADRLPASYQFQMPSLSPLYLVMSPQRDLPHPAKHLAGVFGFSDIEGIELFRSPYVNPAVQRDASWWKEAMPGGGRTMVTWGGVEILADDCEELYNQLEQAGVEPAKLYKELGIHDWVLHDWFLPLSWRTKTKGAEGSFYYGRDRVVDLLNLVASSAKSAESASQRKALESAHVASAHEAKTTAPAGQDDGDNESTSVSSSKQQQQQQQAFLDRATTPKAPSAPGDSSFADVAADSEHMAPDAPVVAEGEQATIVSVEEQKERAEREQEAHDQAPTTRGPSFAHVAADDSHVAPDAPVVAEGEGATIERSRAGEPAHNGEPQPSTSIETQPAQTDSEAASSPTVSHVELDSPQNEHEHGHEREPSHLSAEAPAFEPAHPAREPEQPAASASSKSAKKKQKQRAKAKAKAAASSSLSSSGPAPVPAPSAAASTAPNGSGSYAAIASHDDHVAADAPVVAEGEGDTIHRRE</sequence>
<feature type="compositionally biased region" description="Low complexity" evidence="4">
    <location>
        <begin position="704"/>
        <end position="740"/>
    </location>
</feature>
<dbReference type="Proteomes" id="UP000053890">
    <property type="component" value="Unassembled WGS sequence"/>
</dbReference>
<keyword evidence="2" id="KW-0378">Hydrolase</keyword>
<dbReference type="InterPro" id="IPR033140">
    <property type="entry name" value="Lipase_GDXG_put_SER_AS"/>
</dbReference>
<evidence type="ECO:0000256" key="4">
    <source>
        <dbReference type="SAM" id="MobiDB-lite"/>
    </source>
</evidence>
<dbReference type="OrthoDB" id="2152029at2759"/>
<accession>A0A194S164</accession>
<feature type="transmembrane region" description="Helical" evidence="5">
    <location>
        <begin position="20"/>
        <end position="40"/>
    </location>
</feature>
<dbReference type="EMBL" id="KQ474080">
    <property type="protein sequence ID" value="KPV74269.1"/>
    <property type="molecule type" value="Genomic_DNA"/>
</dbReference>
<dbReference type="Pfam" id="PF07859">
    <property type="entry name" value="Abhydrolase_3"/>
    <property type="match status" value="1"/>
</dbReference>
<dbReference type="AlphaFoldDB" id="A0A194S164"/>
<dbReference type="InterPro" id="IPR013094">
    <property type="entry name" value="AB_hydrolase_3"/>
</dbReference>
<evidence type="ECO:0000313" key="8">
    <source>
        <dbReference type="Proteomes" id="UP000053890"/>
    </source>
</evidence>
<dbReference type="OMA" id="GANSHEF"/>
<dbReference type="InterPro" id="IPR029058">
    <property type="entry name" value="AB_hydrolase_fold"/>
</dbReference>
<dbReference type="InterPro" id="IPR050300">
    <property type="entry name" value="GDXG_lipolytic_enzyme"/>
</dbReference>
<protein>
    <recommendedName>
        <fullName evidence="6">Alpha/beta hydrolase fold-3 domain-containing protein</fullName>
    </recommendedName>
</protein>
<feature type="compositionally biased region" description="Basic residues" evidence="4">
    <location>
        <begin position="690"/>
        <end position="703"/>
    </location>
</feature>
<reference evidence="7 8" key="1">
    <citation type="journal article" date="2015" name="Front. Microbiol.">
        <title>Genome sequence of the plant growth promoting endophytic yeast Rhodotorula graminis WP1.</title>
        <authorList>
            <person name="Firrincieli A."/>
            <person name="Otillar R."/>
            <person name="Salamov A."/>
            <person name="Schmutz J."/>
            <person name="Khan Z."/>
            <person name="Redman R.S."/>
            <person name="Fleck N.D."/>
            <person name="Lindquist E."/>
            <person name="Grigoriev I.V."/>
            <person name="Doty S.L."/>
        </authorList>
    </citation>
    <scope>NUCLEOTIDE SEQUENCE [LARGE SCALE GENOMIC DNA]</scope>
    <source>
        <strain evidence="7 8">WP1</strain>
    </source>
</reference>
<feature type="region of interest" description="Disordered" evidence="4">
    <location>
        <begin position="457"/>
        <end position="526"/>
    </location>
</feature>
<feature type="domain" description="Alpha/beta hydrolase fold-3" evidence="6">
    <location>
        <begin position="141"/>
        <end position="300"/>
    </location>
</feature>
<dbReference type="PANTHER" id="PTHR48081">
    <property type="entry name" value="AB HYDROLASE SUPERFAMILY PROTEIN C4A8.06C"/>
    <property type="match status" value="1"/>
</dbReference>
<proteinExistence type="inferred from homology"/>
<feature type="compositionally biased region" description="Basic and acidic residues" evidence="4">
    <location>
        <begin position="643"/>
        <end position="661"/>
    </location>
</feature>
<dbReference type="PANTHER" id="PTHR48081:SF8">
    <property type="entry name" value="ALPHA_BETA HYDROLASE FOLD-3 DOMAIN-CONTAINING PROTEIN-RELATED"/>
    <property type="match status" value="1"/>
</dbReference>